<protein>
    <submittedName>
        <fullName evidence="6">DNA-binding response regulator, NarL/FixJ family, contains REC and HTH domains</fullName>
    </submittedName>
</protein>
<dbReference type="SUPFAM" id="SSF52172">
    <property type="entry name" value="CheY-like"/>
    <property type="match status" value="1"/>
</dbReference>
<dbReference type="InterPro" id="IPR016032">
    <property type="entry name" value="Sig_transdc_resp-reg_C-effctor"/>
</dbReference>
<evidence type="ECO:0000256" key="3">
    <source>
        <dbReference type="PROSITE-ProRule" id="PRU00169"/>
    </source>
</evidence>
<dbReference type="InterPro" id="IPR036388">
    <property type="entry name" value="WH-like_DNA-bd_sf"/>
</dbReference>
<evidence type="ECO:0000313" key="7">
    <source>
        <dbReference type="Proteomes" id="UP000198757"/>
    </source>
</evidence>
<dbReference type="Gene3D" id="1.10.10.10">
    <property type="entry name" value="Winged helix-like DNA-binding domain superfamily/Winged helix DNA-binding domain"/>
    <property type="match status" value="1"/>
</dbReference>
<evidence type="ECO:0000256" key="1">
    <source>
        <dbReference type="ARBA" id="ARBA00022553"/>
    </source>
</evidence>
<dbReference type="PROSITE" id="PS50043">
    <property type="entry name" value="HTH_LUXR_2"/>
    <property type="match status" value="1"/>
</dbReference>
<dbReference type="GO" id="GO:0000160">
    <property type="term" value="P:phosphorelay signal transduction system"/>
    <property type="evidence" value="ECO:0007669"/>
    <property type="project" value="InterPro"/>
</dbReference>
<keyword evidence="7" id="KW-1185">Reference proteome</keyword>
<dbReference type="InterPro" id="IPR001789">
    <property type="entry name" value="Sig_transdc_resp-reg_receiver"/>
</dbReference>
<dbReference type="Gene3D" id="3.40.50.2300">
    <property type="match status" value="1"/>
</dbReference>
<feature type="modified residue" description="4-aspartylphosphate" evidence="3">
    <location>
        <position position="56"/>
    </location>
</feature>
<dbReference type="PRINTS" id="PR00038">
    <property type="entry name" value="HTHLUXR"/>
</dbReference>
<dbReference type="CDD" id="cd17535">
    <property type="entry name" value="REC_NarL-like"/>
    <property type="match status" value="1"/>
</dbReference>
<feature type="domain" description="HTH luxR-type" evidence="4">
    <location>
        <begin position="142"/>
        <end position="210"/>
    </location>
</feature>
<reference evidence="7" key="1">
    <citation type="submission" date="2016-10" db="EMBL/GenBank/DDBJ databases">
        <authorList>
            <person name="Varghese N."/>
            <person name="Submissions S."/>
        </authorList>
    </citation>
    <scope>NUCLEOTIDE SEQUENCE [LARGE SCALE GENOMIC DNA]</scope>
    <source>
        <strain evidence="7">DSM 25811 / CCM 8410 / LMG 26954 / E90</strain>
    </source>
</reference>
<dbReference type="CDD" id="cd06170">
    <property type="entry name" value="LuxR_C_like"/>
    <property type="match status" value="1"/>
</dbReference>
<dbReference type="RefSeq" id="WP_090390629.1">
    <property type="nucleotide sequence ID" value="NZ_FMZO01000007.1"/>
</dbReference>
<dbReference type="InterPro" id="IPR000792">
    <property type="entry name" value="Tscrpt_reg_LuxR_C"/>
</dbReference>
<dbReference type="SUPFAM" id="SSF46894">
    <property type="entry name" value="C-terminal effector domain of the bipartite response regulators"/>
    <property type="match status" value="1"/>
</dbReference>
<dbReference type="PANTHER" id="PTHR45566">
    <property type="entry name" value="HTH-TYPE TRANSCRIPTIONAL REGULATOR YHJB-RELATED"/>
    <property type="match status" value="1"/>
</dbReference>
<dbReference type="Pfam" id="PF00196">
    <property type="entry name" value="GerE"/>
    <property type="match status" value="1"/>
</dbReference>
<proteinExistence type="predicted"/>
<name>A0A1G6SX08_NIADE</name>
<dbReference type="InterPro" id="IPR058245">
    <property type="entry name" value="NreC/VraR/RcsB-like_REC"/>
</dbReference>
<evidence type="ECO:0000259" key="4">
    <source>
        <dbReference type="PROSITE" id="PS50043"/>
    </source>
</evidence>
<dbReference type="PANTHER" id="PTHR45566:SF2">
    <property type="entry name" value="NARL SUBFAMILY"/>
    <property type="match status" value="1"/>
</dbReference>
<keyword evidence="1 3" id="KW-0597">Phosphoprotein</keyword>
<dbReference type="OrthoDB" id="9797341at2"/>
<dbReference type="EMBL" id="FMZO01000007">
    <property type="protein sequence ID" value="SDD21358.1"/>
    <property type="molecule type" value="Genomic_DNA"/>
</dbReference>
<dbReference type="STRING" id="1285928.SAMN04487894_1074"/>
<gene>
    <name evidence="6" type="ORF">SAMN04487894_1074</name>
</gene>
<dbReference type="InterPro" id="IPR011006">
    <property type="entry name" value="CheY-like_superfamily"/>
</dbReference>
<dbReference type="GO" id="GO:0003677">
    <property type="term" value="F:DNA binding"/>
    <property type="evidence" value="ECO:0007669"/>
    <property type="project" value="UniProtKB-KW"/>
</dbReference>
<evidence type="ECO:0000313" key="6">
    <source>
        <dbReference type="EMBL" id="SDD21358.1"/>
    </source>
</evidence>
<organism evidence="6 7">
    <name type="scientific">Niabella drilacis (strain DSM 25811 / CCM 8410 / CCUG 62505 / LMG 26954 / E90)</name>
    <dbReference type="NCBI Taxonomy" id="1285928"/>
    <lineage>
        <taxon>Bacteria</taxon>
        <taxon>Pseudomonadati</taxon>
        <taxon>Bacteroidota</taxon>
        <taxon>Chitinophagia</taxon>
        <taxon>Chitinophagales</taxon>
        <taxon>Chitinophagaceae</taxon>
        <taxon>Niabella</taxon>
    </lineage>
</organism>
<keyword evidence="2 6" id="KW-0238">DNA-binding</keyword>
<dbReference type="Pfam" id="PF00072">
    <property type="entry name" value="Response_reg"/>
    <property type="match status" value="1"/>
</dbReference>
<dbReference type="PROSITE" id="PS00622">
    <property type="entry name" value="HTH_LUXR_1"/>
    <property type="match status" value="1"/>
</dbReference>
<dbReference type="GO" id="GO:0006355">
    <property type="term" value="P:regulation of DNA-templated transcription"/>
    <property type="evidence" value="ECO:0007669"/>
    <property type="project" value="InterPro"/>
</dbReference>
<accession>A0A1G6SX08</accession>
<dbReference type="SMART" id="SM00448">
    <property type="entry name" value="REC"/>
    <property type="match status" value="1"/>
</dbReference>
<dbReference type="SMART" id="SM00421">
    <property type="entry name" value="HTH_LUXR"/>
    <property type="match status" value="1"/>
</dbReference>
<dbReference type="InterPro" id="IPR051015">
    <property type="entry name" value="EvgA-like"/>
</dbReference>
<dbReference type="PROSITE" id="PS50110">
    <property type="entry name" value="RESPONSE_REGULATORY"/>
    <property type="match status" value="1"/>
</dbReference>
<dbReference type="AlphaFoldDB" id="A0A1G6SX08"/>
<feature type="domain" description="Response regulatory" evidence="5">
    <location>
        <begin position="5"/>
        <end position="121"/>
    </location>
</feature>
<dbReference type="Proteomes" id="UP000198757">
    <property type="component" value="Unassembled WGS sequence"/>
</dbReference>
<evidence type="ECO:0000256" key="2">
    <source>
        <dbReference type="ARBA" id="ARBA00023125"/>
    </source>
</evidence>
<sequence length="210" mass="23533">MNRTRIIIADDHTLFADGLEQIVQSLDTFDVIGKVTDGKMLMQKLNTDVPDMILMDVNMPFLNGMEAAQKILSRFPKMKIIFISMYNNAQLTEQAKKMGAAGFIMKDVTAPVLKEAILNVNKGLTAFPVATAQVIVPGFPEEEDPFLLRYKLSPRELDILQLIKEGKASKQIAGILDLSVYTVETHRKNIHRKLHVQSTAELIALAHKMK</sequence>
<evidence type="ECO:0000259" key="5">
    <source>
        <dbReference type="PROSITE" id="PS50110"/>
    </source>
</evidence>